<dbReference type="GO" id="GO:0004736">
    <property type="term" value="F:pyruvate carboxylase activity"/>
    <property type="evidence" value="ECO:0007669"/>
    <property type="project" value="TreeGrafter"/>
</dbReference>
<feature type="domain" description="Pyruvate carboxyltransferase" evidence="1">
    <location>
        <begin position="1"/>
        <end position="87"/>
    </location>
</feature>
<dbReference type="InterPro" id="IPR000891">
    <property type="entry name" value="PYR_CT"/>
</dbReference>
<dbReference type="AlphaFoldDB" id="W1XJX6"/>
<dbReference type="PANTHER" id="PTHR43778">
    <property type="entry name" value="PYRUVATE CARBOXYLASE"/>
    <property type="match status" value="1"/>
</dbReference>
<dbReference type="SUPFAM" id="SSF51569">
    <property type="entry name" value="Aldolase"/>
    <property type="match status" value="1"/>
</dbReference>
<dbReference type="PANTHER" id="PTHR43778:SF2">
    <property type="entry name" value="PYRUVATE CARBOXYLASE, MITOCHONDRIAL"/>
    <property type="match status" value="1"/>
</dbReference>
<evidence type="ECO:0000259" key="1">
    <source>
        <dbReference type="PROSITE" id="PS50991"/>
    </source>
</evidence>
<reference evidence="2" key="1">
    <citation type="submission" date="2013-12" db="EMBL/GenBank/DDBJ databases">
        <title>A Varibaculum cambriense genome reconstructed from a premature infant gut community with otherwise low bacterial novelty that shifts toward anaerobic metabolism during the third week of life.</title>
        <authorList>
            <person name="Brown C.T."/>
            <person name="Sharon I."/>
            <person name="Thomas B.C."/>
            <person name="Castelle C.J."/>
            <person name="Morowitz M.J."/>
            <person name="Banfield J.F."/>
        </authorList>
    </citation>
    <scope>NUCLEOTIDE SEQUENCE</scope>
</reference>
<protein>
    <submittedName>
        <fullName evidence="2">Pyruvate carboxylase</fullName>
    </submittedName>
</protein>
<keyword evidence="2" id="KW-0670">Pyruvate</keyword>
<name>W1XJX6_9ZZZZ</name>
<accession>W1XJX6</accession>
<organism evidence="2">
    <name type="scientific">human gut metagenome</name>
    <dbReference type="NCBI Taxonomy" id="408170"/>
    <lineage>
        <taxon>unclassified sequences</taxon>
        <taxon>metagenomes</taxon>
        <taxon>organismal metagenomes</taxon>
    </lineage>
</organism>
<feature type="non-terminal residue" evidence="2">
    <location>
        <position position="87"/>
    </location>
</feature>
<feature type="non-terminal residue" evidence="2">
    <location>
        <position position="1"/>
    </location>
</feature>
<dbReference type="EMBL" id="AZMM01015727">
    <property type="protein sequence ID" value="ETJ29750.1"/>
    <property type="molecule type" value="Genomic_DNA"/>
</dbReference>
<dbReference type="GO" id="GO:0006094">
    <property type="term" value="P:gluconeogenesis"/>
    <property type="evidence" value="ECO:0007669"/>
    <property type="project" value="TreeGrafter"/>
</dbReference>
<dbReference type="InterPro" id="IPR013785">
    <property type="entry name" value="Aldolase_TIM"/>
</dbReference>
<evidence type="ECO:0000313" key="2">
    <source>
        <dbReference type="EMBL" id="ETJ29750.1"/>
    </source>
</evidence>
<dbReference type="Gene3D" id="3.20.20.70">
    <property type="entry name" value="Aldolase class I"/>
    <property type="match status" value="1"/>
</dbReference>
<sequence length="87" mass="9755">VSLDEVLKANKVAEVALCYTGDILDETRDKYSLQYYVDKAKEIEKMGAHILAIKDMSALLKPYAAKKLITALKNEVSLPIHLHTHDT</sequence>
<dbReference type="InterPro" id="IPR055268">
    <property type="entry name" value="PCB-like"/>
</dbReference>
<comment type="caution">
    <text evidence="2">The sequence shown here is derived from an EMBL/GenBank/DDBJ whole genome shotgun (WGS) entry which is preliminary data.</text>
</comment>
<dbReference type="GO" id="GO:0005737">
    <property type="term" value="C:cytoplasm"/>
    <property type="evidence" value="ECO:0007669"/>
    <property type="project" value="TreeGrafter"/>
</dbReference>
<dbReference type="PROSITE" id="PS50991">
    <property type="entry name" value="PYR_CT"/>
    <property type="match status" value="1"/>
</dbReference>
<proteinExistence type="predicted"/>
<gene>
    <name evidence="2" type="ORF">Q604_UNBC15727G0001</name>
</gene>